<gene>
    <name evidence="1" type="ORF">SY83_04655</name>
</gene>
<dbReference type="KEGG" id="pswu:SY83_04655"/>
<dbReference type="AlphaFoldDB" id="A0A172TFQ3"/>
<dbReference type="SUPFAM" id="SSF69322">
    <property type="entry name" value="Tricorn protease domain 2"/>
    <property type="match status" value="1"/>
</dbReference>
<sequence length="296" mass="34989">MFEMKLALDFKTSYDISMSADEKWLCHTLNNRVDIIDIENKEKIQQINRVKHPSMARFYENLLLVNNTSGNIYIFERGDYQLIKRRTSTKFVKRQEGEFLLMNETLVDIVINNNEFEMSLMNLDTFSEQSIKIKQLCSEEFDRVRISHCDITVDKIFLTAFNFNAHYKIIEITGLAETRILTNPLIRRWHNFVYNPSTKQYVFLVDHEIIVLDSNFKQVIQRHLLDNFNYCVDLSLSNDYKYLVLCDPKTTYVFTSDNLNLVTTLSVEYCCYSRFSNSDQYLMVGSWNKGYLYALA</sequence>
<protein>
    <submittedName>
        <fullName evidence="1">Uncharacterized protein</fullName>
    </submittedName>
</protein>
<reference evidence="1 2" key="1">
    <citation type="submission" date="2015-01" db="EMBL/GenBank/DDBJ databases">
        <title>Paenibacillus swuensis/DY6/whole genome sequencing.</title>
        <authorList>
            <person name="Kim M.K."/>
            <person name="Srinivasan S."/>
            <person name="Lee J.-J."/>
        </authorList>
    </citation>
    <scope>NUCLEOTIDE SEQUENCE [LARGE SCALE GENOMIC DNA]</scope>
    <source>
        <strain evidence="1 2">DY6</strain>
    </source>
</reference>
<dbReference type="RefSeq" id="WP_068604695.1">
    <property type="nucleotide sequence ID" value="NZ_CP011388.1"/>
</dbReference>
<name>A0A172TFQ3_9BACL</name>
<accession>A0A172TFQ3</accession>
<dbReference type="EMBL" id="CP011388">
    <property type="protein sequence ID" value="ANE45707.1"/>
    <property type="molecule type" value="Genomic_DNA"/>
</dbReference>
<evidence type="ECO:0000313" key="2">
    <source>
        <dbReference type="Proteomes" id="UP000076927"/>
    </source>
</evidence>
<organism evidence="1 2">
    <name type="scientific">Paenibacillus swuensis</name>
    <dbReference type="NCBI Taxonomy" id="1178515"/>
    <lineage>
        <taxon>Bacteria</taxon>
        <taxon>Bacillati</taxon>
        <taxon>Bacillota</taxon>
        <taxon>Bacilli</taxon>
        <taxon>Bacillales</taxon>
        <taxon>Paenibacillaceae</taxon>
        <taxon>Paenibacillus</taxon>
    </lineage>
</organism>
<dbReference type="OrthoDB" id="2927345at2"/>
<dbReference type="PATRIC" id="fig|1178515.4.peg.939"/>
<keyword evidence="2" id="KW-1185">Reference proteome</keyword>
<evidence type="ECO:0000313" key="1">
    <source>
        <dbReference type="EMBL" id="ANE45707.1"/>
    </source>
</evidence>
<dbReference type="Proteomes" id="UP000076927">
    <property type="component" value="Chromosome"/>
</dbReference>
<proteinExistence type="predicted"/>